<evidence type="ECO:0000313" key="2">
    <source>
        <dbReference type="Proteomes" id="UP000824596"/>
    </source>
</evidence>
<proteinExistence type="predicted"/>
<keyword evidence="2" id="KW-1185">Reference proteome</keyword>
<accession>A0A9P8MQM8</accession>
<protein>
    <submittedName>
        <fullName evidence="1">Uncharacterized protein</fullName>
    </submittedName>
</protein>
<sequence length="148" mass="17416">MPPKLPQDFRQRTTTIKMERVLSLPKVRRALVKEFIPDLDDDEVNRVVSKFTLRNIPLYPIDLRQYTEIDLSEDVDVIYQRFRGIVCKGTSQDYIPYCKKTPALFAEFERAYVKAGNRILADKEMGSRFDLEWLLKDYQEYAGDFLAP</sequence>
<dbReference type="AlphaFoldDB" id="A0A9P8MQM8"/>
<dbReference type="OrthoDB" id="2993351at2759"/>
<evidence type="ECO:0000313" key="1">
    <source>
        <dbReference type="EMBL" id="KAH0958694.1"/>
    </source>
</evidence>
<comment type="caution">
    <text evidence="1">The sequence shown here is derived from an EMBL/GenBank/DDBJ whole genome shotgun (WGS) entry which is preliminary data.</text>
</comment>
<reference evidence="1" key="1">
    <citation type="submission" date="2021-09" db="EMBL/GenBank/DDBJ databases">
        <title>A high-quality genome of the endoparasitic fungus Hirsutella rhossiliensis with a comparison of Hirsutella genomes reveals transposable elements contributing to genome size variation.</title>
        <authorList>
            <person name="Lin R."/>
            <person name="Jiao Y."/>
            <person name="Sun X."/>
            <person name="Ling J."/>
            <person name="Xie B."/>
            <person name="Cheng X."/>
        </authorList>
    </citation>
    <scope>NUCLEOTIDE SEQUENCE</scope>
    <source>
        <strain evidence="1">HR02</strain>
    </source>
</reference>
<dbReference type="RefSeq" id="XP_044716207.1">
    <property type="nucleotide sequence ID" value="XM_044868852.1"/>
</dbReference>
<dbReference type="Proteomes" id="UP000824596">
    <property type="component" value="Unassembled WGS sequence"/>
</dbReference>
<gene>
    <name evidence="1" type="ORF">HRG_10381</name>
</gene>
<organism evidence="1 2">
    <name type="scientific">Hirsutella rhossiliensis</name>
    <dbReference type="NCBI Taxonomy" id="111463"/>
    <lineage>
        <taxon>Eukaryota</taxon>
        <taxon>Fungi</taxon>
        <taxon>Dikarya</taxon>
        <taxon>Ascomycota</taxon>
        <taxon>Pezizomycotina</taxon>
        <taxon>Sordariomycetes</taxon>
        <taxon>Hypocreomycetidae</taxon>
        <taxon>Hypocreales</taxon>
        <taxon>Ophiocordycipitaceae</taxon>
        <taxon>Hirsutella</taxon>
    </lineage>
</organism>
<dbReference type="GeneID" id="68359510"/>
<name>A0A9P8MQM8_9HYPO</name>
<dbReference type="EMBL" id="JAIZPD010000015">
    <property type="protein sequence ID" value="KAH0958694.1"/>
    <property type="molecule type" value="Genomic_DNA"/>
</dbReference>